<organism evidence="1 2">
    <name type="scientific">Toxocara canis</name>
    <name type="common">Canine roundworm</name>
    <dbReference type="NCBI Taxonomy" id="6265"/>
    <lineage>
        <taxon>Eukaryota</taxon>
        <taxon>Metazoa</taxon>
        <taxon>Ecdysozoa</taxon>
        <taxon>Nematoda</taxon>
        <taxon>Chromadorea</taxon>
        <taxon>Rhabditida</taxon>
        <taxon>Spirurina</taxon>
        <taxon>Ascaridomorpha</taxon>
        <taxon>Ascaridoidea</taxon>
        <taxon>Toxocaridae</taxon>
        <taxon>Toxocara</taxon>
    </lineage>
</organism>
<dbReference type="Proteomes" id="UP000031036">
    <property type="component" value="Unassembled WGS sequence"/>
</dbReference>
<name>A0A0B2VVB4_TOXCA</name>
<comment type="caution">
    <text evidence="1">The sequence shown here is derived from an EMBL/GenBank/DDBJ whole genome shotgun (WGS) entry which is preliminary data.</text>
</comment>
<keyword evidence="2" id="KW-1185">Reference proteome</keyword>
<accession>A0A0B2VVB4</accession>
<evidence type="ECO:0000313" key="1">
    <source>
        <dbReference type="EMBL" id="KHN84900.1"/>
    </source>
</evidence>
<reference evidence="1 2" key="1">
    <citation type="submission" date="2014-11" db="EMBL/GenBank/DDBJ databases">
        <title>Genetic blueprint of the zoonotic pathogen Toxocara canis.</title>
        <authorList>
            <person name="Zhu X.-Q."/>
            <person name="Korhonen P.K."/>
            <person name="Cai H."/>
            <person name="Young N.D."/>
            <person name="Nejsum P."/>
            <person name="von Samson-Himmelstjerna G."/>
            <person name="Boag P.R."/>
            <person name="Tan P."/>
            <person name="Li Q."/>
            <person name="Min J."/>
            <person name="Yang Y."/>
            <person name="Wang X."/>
            <person name="Fang X."/>
            <person name="Hall R.S."/>
            <person name="Hofmann A."/>
            <person name="Sternberg P.W."/>
            <person name="Jex A.R."/>
            <person name="Gasser R.B."/>
        </authorList>
    </citation>
    <scope>NUCLEOTIDE SEQUENCE [LARGE SCALE GENOMIC DNA]</scope>
    <source>
        <strain evidence="1">PN_DK_2014</strain>
    </source>
</reference>
<protein>
    <submittedName>
        <fullName evidence="1">Uncharacterized protein</fullName>
    </submittedName>
</protein>
<feature type="non-terminal residue" evidence="1">
    <location>
        <position position="121"/>
    </location>
</feature>
<proteinExistence type="predicted"/>
<gene>
    <name evidence="1" type="ORF">Tcan_00669</name>
</gene>
<dbReference type="AlphaFoldDB" id="A0A0B2VVB4"/>
<dbReference type="EMBL" id="JPKZ01000892">
    <property type="protein sequence ID" value="KHN84900.1"/>
    <property type="molecule type" value="Genomic_DNA"/>
</dbReference>
<sequence>MKRNQRGITLGERITYEMARNVFKGIFKSLALLRCKHLDVRRGTYEYWKIFAGCSLTCVHLHVVYLVNKAICAKIAFFMASFAHELIRVRGTCALFPDSFSPFFSRFVQRSLSPVKVNIRE</sequence>
<evidence type="ECO:0000313" key="2">
    <source>
        <dbReference type="Proteomes" id="UP000031036"/>
    </source>
</evidence>